<evidence type="ECO:0000313" key="2">
    <source>
        <dbReference type="Proteomes" id="UP000008227"/>
    </source>
</evidence>
<dbReference type="Ensembl" id="ENSSSCT00000089703.2">
    <property type="protein sequence ID" value="ENSSSCP00000073708.2"/>
    <property type="gene ID" value="ENSSSCG00000046281.2"/>
</dbReference>
<evidence type="ECO:0000313" key="1">
    <source>
        <dbReference type="Ensembl" id="ENSSSCP00000073708.2"/>
    </source>
</evidence>
<organism evidence="1 2">
    <name type="scientific">Sus scrofa</name>
    <name type="common">Pig</name>
    <dbReference type="NCBI Taxonomy" id="9823"/>
    <lineage>
        <taxon>Eukaryota</taxon>
        <taxon>Metazoa</taxon>
        <taxon>Chordata</taxon>
        <taxon>Craniata</taxon>
        <taxon>Vertebrata</taxon>
        <taxon>Euteleostomi</taxon>
        <taxon>Mammalia</taxon>
        <taxon>Eutheria</taxon>
        <taxon>Laurasiatheria</taxon>
        <taxon>Artiodactyla</taxon>
        <taxon>Suina</taxon>
        <taxon>Suidae</taxon>
        <taxon>Sus</taxon>
    </lineage>
</organism>
<dbReference type="Bgee" id="ENSSSCG00000046281">
    <property type="expression patterns" value="Expressed in metanephros cortex and 4 other cell types or tissues"/>
</dbReference>
<reference evidence="1" key="3">
    <citation type="submission" date="2025-08" db="UniProtKB">
        <authorList>
            <consortium name="Ensembl"/>
        </authorList>
    </citation>
    <scope>IDENTIFICATION</scope>
</reference>
<dbReference type="AlphaFoldDB" id="A0A5G2R8V8"/>
<dbReference type="GeneTree" id="ENSGT01000000214749"/>
<proteinExistence type="predicted"/>
<dbReference type="InParanoid" id="A0A5G2R8V8"/>
<accession>A0A5G2R8V8</accession>
<reference evidence="2" key="1">
    <citation type="submission" date="2009-11" db="EMBL/GenBank/DDBJ databases">
        <authorList>
            <consortium name="Porcine genome sequencing project"/>
        </authorList>
    </citation>
    <scope>NUCLEOTIDE SEQUENCE [LARGE SCALE GENOMIC DNA]</scope>
    <source>
        <strain evidence="2">Duroc</strain>
    </source>
</reference>
<protein>
    <submittedName>
        <fullName evidence="1">Uncharacterized protein</fullName>
    </submittedName>
</protein>
<keyword evidence="2" id="KW-1185">Reference proteome</keyword>
<reference evidence="1" key="2">
    <citation type="journal article" date="2020" name="Gigascience">
        <title>An improved pig reference genome sequence to enable pig genetics and genomics research.</title>
        <authorList>
            <person name="Warr A."/>
            <person name="Affara N."/>
            <person name="Aken B."/>
            <person name="Beiki H."/>
            <person name="Bickhart D.M."/>
            <person name="Billis K."/>
            <person name="Chow W."/>
            <person name="Eory L."/>
            <person name="Finlayson H.A."/>
            <person name="Flicek P."/>
            <person name="Giron C.G."/>
            <person name="Griffin D.K."/>
            <person name="Hall R."/>
            <person name="Hannum G."/>
            <person name="Hourlier T."/>
            <person name="Howe K."/>
            <person name="Hume D.A."/>
            <person name="Izuogu O."/>
            <person name="Kim K."/>
            <person name="Koren S."/>
            <person name="Liu H."/>
            <person name="Manchanda N."/>
            <person name="Martin F.J."/>
            <person name="Nonneman D.J."/>
            <person name="O'Connor R.E."/>
            <person name="Phillippy A.M."/>
            <person name="Rohrer G.A."/>
            <person name="Rosen B.D."/>
            <person name="Rund L.A."/>
            <person name="Sargent C.A."/>
            <person name="Schook L.B."/>
            <person name="Schroeder S.G."/>
            <person name="Schwartz A.S."/>
            <person name="Skinner B.M."/>
            <person name="Talbot R."/>
            <person name="Tseng E."/>
            <person name="Tuggle C.K."/>
            <person name="Watson M."/>
            <person name="Smith T.P.L."/>
            <person name="Archibald A.L."/>
        </authorList>
    </citation>
    <scope>NUCLEOTIDE SEQUENCE [LARGE SCALE GENOMIC DNA]</scope>
    <source>
        <strain evidence="1">Duroc</strain>
    </source>
</reference>
<reference evidence="1" key="4">
    <citation type="submission" date="2025-09" db="UniProtKB">
        <authorList>
            <consortium name="Ensembl"/>
        </authorList>
    </citation>
    <scope>IDENTIFICATION</scope>
</reference>
<name>A0A5G2R8V8_PIG</name>
<dbReference type="Proteomes" id="UP000008227">
    <property type="component" value="Chromosome 8"/>
</dbReference>
<sequence length="114" mass="13064">MLLQMALFHSFYGRIVFHCVYVHHIFLIQSSVDGHLGCFHVLAIVNRAAMNMWVHVSFLRKVLSGYLPNSGIAGSKGSSMYRFLRYLHTDLHSGCTSIHSYQQCRRVPFSLHPL</sequence>